<feature type="region of interest" description="Disordered" evidence="1">
    <location>
        <begin position="86"/>
        <end position="160"/>
    </location>
</feature>
<organism evidence="2">
    <name type="scientific">Medioppia subpectinata</name>
    <dbReference type="NCBI Taxonomy" id="1979941"/>
    <lineage>
        <taxon>Eukaryota</taxon>
        <taxon>Metazoa</taxon>
        <taxon>Ecdysozoa</taxon>
        <taxon>Arthropoda</taxon>
        <taxon>Chelicerata</taxon>
        <taxon>Arachnida</taxon>
        <taxon>Acari</taxon>
        <taxon>Acariformes</taxon>
        <taxon>Sarcoptiformes</taxon>
        <taxon>Oribatida</taxon>
        <taxon>Brachypylina</taxon>
        <taxon>Oppioidea</taxon>
        <taxon>Oppiidae</taxon>
        <taxon>Medioppia</taxon>
    </lineage>
</organism>
<evidence type="ECO:0000313" key="3">
    <source>
        <dbReference type="Proteomes" id="UP000759131"/>
    </source>
</evidence>
<dbReference type="EMBL" id="CAJPIZ010000771">
    <property type="protein sequence ID" value="CAG2102242.1"/>
    <property type="molecule type" value="Genomic_DNA"/>
</dbReference>
<feature type="compositionally biased region" description="Low complexity" evidence="1">
    <location>
        <begin position="437"/>
        <end position="454"/>
    </location>
</feature>
<feature type="compositionally biased region" description="Polar residues" evidence="1">
    <location>
        <begin position="124"/>
        <end position="133"/>
    </location>
</feature>
<feature type="region of interest" description="Disordered" evidence="1">
    <location>
        <begin position="665"/>
        <end position="728"/>
    </location>
</feature>
<feature type="compositionally biased region" description="Basic residues" evidence="1">
    <location>
        <begin position="684"/>
        <end position="694"/>
    </location>
</feature>
<feature type="compositionally biased region" description="Low complexity" evidence="1">
    <location>
        <begin position="91"/>
        <end position="100"/>
    </location>
</feature>
<protein>
    <submittedName>
        <fullName evidence="2">Uncharacterized protein</fullName>
    </submittedName>
</protein>
<keyword evidence="3" id="KW-1185">Reference proteome</keyword>
<gene>
    <name evidence="2" type="ORF">OSB1V03_LOCUS2282</name>
</gene>
<evidence type="ECO:0000256" key="1">
    <source>
        <dbReference type="SAM" id="MobiDB-lite"/>
    </source>
</evidence>
<feature type="compositionally biased region" description="Polar residues" evidence="1">
    <location>
        <begin position="486"/>
        <end position="500"/>
    </location>
</feature>
<dbReference type="EMBL" id="OC855346">
    <property type="protein sequence ID" value="CAD7621812.1"/>
    <property type="molecule type" value="Genomic_DNA"/>
</dbReference>
<feature type="compositionally biased region" description="Polar residues" evidence="1">
    <location>
        <begin position="141"/>
        <end position="153"/>
    </location>
</feature>
<proteinExistence type="predicted"/>
<evidence type="ECO:0000313" key="2">
    <source>
        <dbReference type="EMBL" id="CAD7621812.1"/>
    </source>
</evidence>
<name>A0A7R9PUY2_9ACAR</name>
<dbReference type="Proteomes" id="UP000759131">
    <property type="component" value="Unassembled WGS sequence"/>
</dbReference>
<reference evidence="2" key="1">
    <citation type="submission" date="2020-11" db="EMBL/GenBank/DDBJ databases">
        <authorList>
            <person name="Tran Van P."/>
        </authorList>
    </citation>
    <scope>NUCLEOTIDE SEQUENCE</scope>
</reference>
<dbReference type="AlphaFoldDB" id="A0A7R9PUY2"/>
<sequence>MYKNGKQWKFDVGKRIITMETLTYGKDNYNKTIINRFGVSGNECEIKYQPGSNTTIMTICSDGSEDNTSQYDPKAKENEALRKTLSEKQSLKQSKALLKTPQSRLTDRSAVKTSVVETKRETATQKPNTNSPTKNRKTVSPDKTSPKTVSPDKTSPKSRSPKYFMYSKGYEWNIGFGNNDFDHKGFIGTYYDRNIIKRFSGNGVDCYVKYQSGNTGDVVTNCTDGKTINNIDADSQYNPKGLIFRANKRDDNWLIVYNKTVANIWCYSPNKSPNDRLVKNETKCRANVNQSKLFVDSMDPLRRKDIEAVVDIAIGNKIFVYYIFFNINGKPMYCSQSLGGSECNSSLKYLLPECFPPPPTAAPTDLALWAKILIGLGVVGLVYGAIFVYEDEDEETASQHSNNGDAQPNDPPPQQPNAPVNVPPGRGRSRGQPPPQNQGLVTTDTITELTTITDKAITDKLDPTRDADQPQQHSRVARHQTDKPVDTTQRVTDKQSQTDNGYDKPDVSDQNVDEITAQTDLYHRTTKTTLDTNKRYTIDNDRSDQDLSTSDVNTVTNGRIVTKCTDDIQGDTESQYDPKAIIFRPSTYMANPWVLIYSQNKSFPNISCYSPKVIDTPRLVNDRTKCWKLAEIESLFLDSMEDSLKKSIEEKQSIKQSKALLKIPQSRLTEKSSVKTPVVETKRRTATQKPKTKSPTKDQKTVSPDKTSPKTVSPDKTSSKTRSPKVKN</sequence>
<accession>A0A7R9PUY2</accession>
<feature type="compositionally biased region" description="Basic and acidic residues" evidence="1">
    <location>
        <begin position="456"/>
        <end position="468"/>
    </location>
</feature>
<feature type="compositionally biased region" description="Polar residues" evidence="1">
    <location>
        <begin position="701"/>
        <end position="716"/>
    </location>
</feature>
<feature type="region of interest" description="Disordered" evidence="1">
    <location>
        <begin position="394"/>
        <end position="511"/>
    </location>
</feature>
<feature type="compositionally biased region" description="Low complexity" evidence="1">
    <location>
        <begin position="417"/>
        <end position="426"/>
    </location>
</feature>